<feature type="transmembrane region" description="Helical" evidence="1">
    <location>
        <begin position="38"/>
        <end position="60"/>
    </location>
</feature>
<keyword evidence="1" id="KW-0472">Membrane</keyword>
<evidence type="ECO:0000313" key="3">
    <source>
        <dbReference type="Proteomes" id="UP000053144"/>
    </source>
</evidence>
<sequence length="63" mass="6617">MALIGSLFSILVSVIFPSLCFMRIVGKKASNTQVALSVVITAFGVIFGVLGTYSSVVSIVNSY</sequence>
<evidence type="ECO:0000256" key="1">
    <source>
        <dbReference type="SAM" id="Phobius"/>
    </source>
</evidence>
<evidence type="ECO:0000313" key="2">
    <source>
        <dbReference type="EMBL" id="KOM44719.1"/>
    </source>
</evidence>
<evidence type="ECO:0008006" key="4">
    <source>
        <dbReference type="Google" id="ProtNLM"/>
    </source>
</evidence>
<feature type="transmembrane region" description="Helical" evidence="1">
    <location>
        <begin position="6"/>
        <end position="26"/>
    </location>
</feature>
<dbReference type="Proteomes" id="UP000053144">
    <property type="component" value="Chromosome 6"/>
</dbReference>
<proteinExistence type="predicted"/>
<organism evidence="2 3">
    <name type="scientific">Phaseolus angularis</name>
    <name type="common">Azuki bean</name>
    <name type="synonym">Vigna angularis</name>
    <dbReference type="NCBI Taxonomy" id="3914"/>
    <lineage>
        <taxon>Eukaryota</taxon>
        <taxon>Viridiplantae</taxon>
        <taxon>Streptophyta</taxon>
        <taxon>Embryophyta</taxon>
        <taxon>Tracheophyta</taxon>
        <taxon>Spermatophyta</taxon>
        <taxon>Magnoliopsida</taxon>
        <taxon>eudicotyledons</taxon>
        <taxon>Gunneridae</taxon>
        <taxon>Pentapetalae</taxon>
        <taxon>rosids</taxon>
        <taxon>fabids</taxon>
        <taxon>Fabales</taxon>
        <taxon>Fabaceae</taxon>
        <taxon>Papilionoideae</taxon>
        <taxon>50 kb inversion clade</taxon>
        <taxon>NPAAA clade</taxon>
        <taxon>indigoferoid/millettioid clade</taxon>
        <taxon>Phaseoleae</taxon>
        <taxon>Vigna</taxon>
    </lineage>
</organism>
<keyword evidence="1" id="KW-0812">Transmembrane</keyword>
<name>A0A0L9UQA7_PHAAN</name>
<gene>
    <name evidence="2" type="ORF">LR48_Vigan06g002500</name>
</gene>
<accession>A0A0L9UQA7</accession>
<dbReference type="EMBL" id="CM003376">
    <property type="protein sequence ID" value="KOM44719.1"/>
    <property type="molecule type" value="Genomic_DNA"/>
</dbReference>
<reference evidence="3" key="1">
    <citation type="journal article" date="2015" name="Proc. Natl. Acad. Sci. U.S.A.">
        <title>Genome sequencing of adzuki bean (Vigna angularis) provides insight into high starch and low fat accumulation and domestication.</title>
        <authorList>
            <person name="Yang K."/>
            <person name="Tian Z."/>
            <person name="Chen C."/>
            <person name="Luo L."/>
            <person name="Zhao B."/>
            <person name="Wang Z."/>
            <person name="Yu L."/>
            <person name="Li Y."/>
            <person name="Sun Y."/>
            <person name="Li W."/>
            <person name="Chen Y."/>
            <person name="Li Y."/>
            <person name="Zhang Y."/>
            <person name="Ai D."/>
            <person name="Zhao J."/>
            <person name="Shang C."/>
            <person name="Ma Y."/>
            <person name="Wu B."/>
            <person name="Wang M."/>
            <person name="Gao L."/>
            <person name="Sun D."/>
            <person name="Zhang P."/>
            <person name="Guo F."/>
            <person name="Wang W."/>
            <person name="Li Y."/>
            <person name="Wang J."/>
            <person name="Varshney R.K."/>
            <person name="Wang J."/>
            <person name="Ling H.Q."/>
            <person name="Wan P."/>
        </authorList>
    </citation>
    <scope>NUCLEOTIDE SEQUENCE</scope>
    <source>
        <strain evidence="3">cv. Jingnong 6</strain>
    </source>
</reference>
<dbReference type="AlphaFoldDB" id="A0A0L9UQA7"/>
<keyword evidence="1" id="KW-1133">Transmembrane helix</keyword>
<dbReference type="STRING" id="3914.A0A0L9UQA7"/>
<dbReference type="Gramene" id="KOM44719">
    <property type="protein sequence ID" value="KOM44719"/>
    <property type="gene ID" value="LR48_Vigan06g002500"/>
</dbReference>
<protein>
    <recommendedName>
        <fullName evidence="4">Amino acid transporter transmembrane domain-containing protein</fullName>
    </recommendedName>
</protein>